<organism evidence="2 3">
    <name type="scientific">Trichostrongylus colubriformis</name>
    <name type="common">Black scour worm</name>
    <dbReference type="NCBI Taxonomy" id="6319"/>
    <lineage>
        <taxon>Eukaryota</taxon>
        <taxon>Metazoa</taxon>
        <taxon>Ecdysozoa</taxon>
        <taxon>Nematoda</taxon>
        <taxon>Chromadorea</taxon>
        <taxon>Rhabditida</taxon>
        <taxon>Rhabditina</taxon>
        <taxon>Rhabditomorpha</taxon>
        <taxon>Strongyloidea</taxon>
        <taxon>Trichostrongylidae</taxon>
        <taxon>Trichostrongylus</taxon>
    </lineage>
</organism>
<proteinExistence type="predicted"/>
<protein>
    <submittedName>
        <fullName evidence="2">Uncharacterized protein</fullName>
    </submittedName>
</protein>
<evidence type="ECO:0000256" key="1">
    <source>
        <dbReference type="SAM" id="MobiDB-lite"/>
    </source>
</evidence>
<evidence type="ECO:0000313" key="2">
    <source>
        <dbReference type="EMBL" id="KAK5986957.1"/>
    </source>
</evidence>
<feature type="compositionally biased region" description="Basic and acidic residues" evidence="1">
    <location>
        <begin position="1"/>
        <end position="21"/>
    </location>
</feature>
<comment type="caution">
    <text evidence="2">The sequence shown here is derived from an EMBL/GenBank/DDBJ whole genome shotgun (WGS) entry which is preliminary data.</text>
</comment>
<dbReference type="EMBL" id="WIXE01000034">
    <property type="protein sequence ID" value="KAK5986957.1"/>
    <property type="molecule type" value="Genomic_DNA"/>
</dbReference>
<evidence type="ECO:0000313" key="3">
    <source>
        <dbReference type="Proteomes" id="UP001331761"/>
    </source>
</evidence>
<dbReference type="AlphaFoldDB" id="A0AAN8IZ26"/>
<keyword evidence="3" id="KW-1185">Reference proteome</keyword>
<reference evidence="2 3" key="1">
    <citation type="submission" date="2019-10" db="EMBL/GenBank/DDBJ databases">
        <title>Assembly and Annotation for the nematode Trichostrongylus colubriformis.</title>
        <authorList>
            <person name="Martin J."/>
        </authorList>
    </citation>
    <scope>NUCLEOTIDE SEQUENCE [LARGE SCALE GENOMIC DNA]</scope>
    <source>
        <strain evidence="2">G859</strain>
        <tissue evidence="2">Whole worm</tissue>
    </source>
</reference>
<name>A0AAN8IZ26_TRICO</name>
<feature type="region of interest" description="Disordered" evidence="1">
    <location>
        <begin position="1"/>
        <end position="28"/>
    </location>
</feature>
<gene>
    <name evidence="2" type="ORF">GCK32_009552</name>
</gene>
<sequence>MKEIKRGHDQITGPEGKDDKAATVSGDAPWCQDHIDTWDCEDYKEAGYCDDIYGKHYHICEKTCTNGTCKSPFL</sequence>
<dbReference type="Proteomes" id="UP001331761">
    <property type="component" value="Unassembled WGS sequence"/>
</dbReference>
<accession>A0AAN8IZ26</accession>